<dbReference type="Proteomes" id="UP000034589">
    <property type="component" value="Unassembled WGS sequence"/>
</dbReference>
<comment type="subunit">
    <text evidence="7">Homohexamer.</text>
</comment>
<comment type="subcellular location">
    <subcellularLocation>
        <location evidence="7">Cytoplasm</location>
    </subcellularLocation>
</comment>
<accession>A0A0G1VLW5</accession>
<evidence type="ECO:0000313" key="8">
    <source>
        <dbReference type="EMBL" id="KKW07260.1"/>
    </source>
</evidence>
<dbReference type="FunFam" id="3.90.80.10:FF:000003">
    <property type="entry name" value="Inorganic pyrophosphatase"/>
    <property type="match status" value="1"/>
</dbReference>
<feature type="binding site" evidence="7">
    <location>
        <position position="30"/>
    </location>
    <ligand>
        <name>substrate</name>
    </ligand>
</feature>
<feature type="binding site" evidence="7">
    <location>
        <position position="56"/>
    </location>
    <ligand>
        <name>substrate</name>
    </ligand>
</feature>
<dbReference type="EC" id="3.6.1.1" evidence="7"/>
<dbReference type="GO" id="GO:0004427">
    <property type="term" value="F:inorganic diphosphate phosphatase activity"/>
    <property type="evidence" value="ECO:0007669"/>
    <property type="project" value="UniProtKB-UniRule"/>
</dbReference>
<dbReference type="Gene3D" id="3.90.80.10">
    <property type="entry name" value="Inorganic pyrophosphatase"/>
    <property type="match status" value="1"/>
</dbReference>
<evidence type="ECO:0000256" key="7">
    <source>
        <dbReference type="HAMAP-Rule" id="MF_00209"/>
    </source>
</evidence>
<dbReference type="PATRIC" id="fig|1618675.3.peg.245"/>
<dbReference type="AlphaFoldDB" id="A0A0G1VLW5"/>
<feature type="binding site" evidence="7">
    <location>
        <position position="71"/>
    </location>
    <ligand>
        <name>Mg(2+)</name>
        <dbReference type="ChEBI" id="CHEBI:18420"/>
        <label>1</label>
    </ligand>
</feature>
<comment type="caution">
    <text evidence="8">The sequence shown here is derived from an EMBL/GenBank/DDBJ whole genome shotgun (WGS) entry which is preliminary data.</text>
</comment>
<proteinExistence type="inferred from homology"/>
<evidence type="ECO:0000256" key="4">
    <source>
        <dbReference type="ARBA" id="ARBA00022801"/>
    </source>
</evidence>
<dbReference type="EMBL" id="LCPV01000017">
    <property type="protein sequence ID" value="KKW07260.1"/>
    <property type="molecule type" value="Genomic_DNA"/>
</dbReference>
<protein>
    <recommendedName>
        <fullName evidence="7">Inorganic pyrophosphatase</fullName>
        <ecNumber evidence="7">3.6.1.1</ecNumber>
    </recommendedName>
    <alternativeName>
        <fullName evidence="7">Pyrophosphate phospho-hydrolase</fullName>
        <shortName evidence="7">PPase</shortName>
    </alternativeName>
</protein>
<dbReference type="CDD" id="cd00412">
    <property type="entry name" value="pyrophosphatase"/>
    <property type="match status" value="1"/>
</dbReference>
<keyword evidence="3 7" id="KW-0479">Metal-binding</keyword>
<keyword evidence="5 7" id="KW-0460">Magnesium</keyword>
<feature type="binding site" evidence="7">
    <location>
        <position position="71"/>
    </location>
    <ligand>
        <name>Mg(2+)</name>
        <dbReference type="ChEBI" id="CHEBI:18420"/>
        <label>2</label>
    </ligand>
</feature>
<dbReference type="SUPFAM" id="SSF50324">
    <property type="entry name" value="Inorganic pyrophosphatase"/>
    <property type="match status" value="1"/>
</dbReference>
<feature type="binding site" evidence="7">
    <location>
        <position position="66"/>
    </location>
    <ligand>
        <name>Mg(2+)</name>
        <dbReference type="ChEBI" id="CHEBI:18420"/>
        <label>1</label>
    </ligand>
</feature>
<name>A0A0G1VLW5_9BACT</name>
<gene>
    <name evidence="7" type="primary">ppa</name>
    <name evidence="8" type="ORF">UY39_C0017G0004</name>
</gene>
<feature type="binding site" evidence="7">
    <location>
        <position position="44"/>
    </location>
    <ligand>
        <name>substrate</name>
    </ligand>
</feature>
<evidence type="ECO:0000256" key="6">
    <source>
        <dbReference type="ARBA" id="ARBA00047820"/>
    </source>
</evidence>
<keyword evidence="2 7" id="KW-0963">Cytoplasm</keyword>
<dbReference type="GO" id="GO:0000287">
    <property type="term" value="F:magnesium ion binding"/>
    <property type="evidence" value="ECO:0007669"/>
    <property type="project" value="UniProtKB-UniRule"/>
</dbReference>
<comment type="cofactor">
    <cofactor evidence="1 7">
        <name>Mg(2+)</name>
        <dbReference type="ChEBI" id="CHEBI:18420"/>
    </cofactor>
</comment>
<dbReference type="GO" id="GO:0005737">
    <property type="term" value="C:cytoplasm"/>
    <property type="evidence" value="ECO:0007669"/>
    <property type="project" value="UniProtKB-SubCell"/>
</dbReference>
<comment type="function">
    <text evidence="7">Catalyzes the hydrolysis of inorganic pyrophosphate (PPi) forming two phosphate ions.</text>
</comment>
<keyword evidence="4 7" id="KW-0378">Hydrolase</keyword>
<dbReference type="Pfam" id="PF00719">
    <property type="entry name" value="Pyrophosphatase"/>
    <property type="match status" value="1"/>
</dbReference>
<evidence type="ECO:0000256" key="5">
    <source>
        <dbReference type="ARBA" id="ARBA00022842"/>
    </source>
</evidence>
<evidence type="ECO:0000313" key="9">
    <source>
        <dbReference type="Proteomes" id="UP000034589"/>
    </source>
</evidence>
<sequence>MNLWHDISLGDNAPEEFNAIIEIPKGSPNKYEIDKETGLIKLDRANYSSAPYPFDYGFAPQTYWEDKDPLDVIVLTTFPLASSILVNVRPVAVIDMIDDGDSDYKIIAVPVDDKRWDDVRDLKDLNKHALKEYQHFFETYKQLKGKPAPVEIQGVYGRDEAIKAVRKSVELYKKEFGK</sequence>
<reference evidence="8 9" key="1">
    <citation type="journal article" date="2015" name="Nature">
        <title>rRNA introns, odd ribosomes, and small enigmatic genomes across a large radiation of phyla.</title>
        <authorList>
            <person name="Brown C.T."/>
            <person name="Hug L.A."/>
            <person name="Thomas B.C."/>
            <person name="Sharon I."/>
            <person name="Castelle C.J."/>
            <person name="Singh A."/>
            <person name="Wilkins M.J."/>
            <person name="Williams K.H."/>
            <person name="Banfield J.F."/>
        </authorList>
    </citation>
    <scope>NUCLEOTIDE SEQUENCE [LARGE SCALE GENOMIC DNA]</scope>
</reference>
<organism evidence="8 9">
    <name type="scientific">Candidatus Kaiserbacteria bacterium GW2011_GWC2_49_12</name>
    <dbReference type="NCBI Taxonomy" id="1618675"/>
    <lineage>
        <taxon>Bacteria</taxon>
        <taxon>Candidatus Kaiseribacteriota</taxon>
    </lineage>
</organism>
<evidence type="ECO:0000256" key="2">
    <source>
        <dbReference type="ARBA" id="ARBA00022490"/>
    </source>
</evidence>
<evidence type="ECO:0000256" key="1">
    <source>
        <dbReference type="ARBA" id="ARBA00001946"/>
    </source>
</evidence>
<dbReference type="InterPro" id="IPR008162">
    <property type="entry name" value="Pyrophosphatase"/>
</dbReference>
<dbReference type="HAMAP" id="MF_00209">
    <property type="entry name" value="Inorganic_PPase"/>
    <property type="match status" value="1"/>
</dbReference>
<dbReference type="PANTHER" id="PTHR10286">
    <property type="entry name" value="INORGANIC PYROPHOSPHATASE"/>
    <property type="match status" value="1"/>
</dbReference>
<dbReference type="InterPro" id="IPR036649">
    <property type="entry name" value="Pyrophosphatase_sf"/>
</dbReference>
<feature type="binding site" evidence="7">
    <location>
        <position position="140"/>
    </location>
    <ligand>
        <name>substrate</name>
    </ligand>
</feature>
<evidence type="ECO:0000256" key="3">
    <source>
        <dbReference type="ARBA" id="ARBA00022723"/>
    </source>
</evidence>
<comment type="catalytic activity">
    <reaction evidence="6 7">
        <text>diphosphate + H2O = 2 phosphate + H(+)</text>
        <dbReference type="Rhea" id="RHEA:24576"/>
        <dbReference type="ChEBI" id="CHEBI:15377"/>
        <dbReference type="ChEBI" id="CHEBI:15378"/>
        <dbReference type="ChEBI" id="CHEBI:33019"/>
        <dbReference type="ChEBI" id="CHEBI:43474"/>
        <dbReference type="EC" id="3.6.1.1"/>
    </reaction>
</comment>
<comment type="similarity">
    <text evidence="7">Belongs to the PPase family.</text>
</comment>
<dbReference type="GO" id="GO:0006796">
    <property type="term" value="P:phosphate-containing compound metabolic process"/>
    <property type="evidence" value="ECO:0007669"/>
    <property type="project" value="InterPro"/>
</dbReference>
<feature type="binding site" evidence="7">
    <location>
        <position position="103"/>
    </location>
    <ligand>
        <name>Mg(2+)</name>
        <dbReference type="ChEBI" id="CHEBI:18420"/>
        <label>1</label>
    </ligand>
</feature>